<name>A0A6C0EM41_9ZZZZ</name>
<organism evidence="1">
    <name type="scientific">viral metagenome</name>
    <dbReference type="NCBI Taxonomy" id="1070528"/>
    <lineage>
        <taxon>unclassified sequences</taxon>
        <taxon>metagenomes</taxon>
        <taxon>organismal metagenomes</taxon>
    </lineage>
</organism>
<dbReference type="EMBL" id="MN738877">
    <property type="protein sequence ID" value="QHT29400.1"/>
    <property type="molecule type" value="Genomic_DNA"/>
</dbReference>
<sequence>MEQENAYEKVYSELNNNLIPSILYKLEDYNFYGHSPVDTTSYLDILANDIALAILRSYKLKNKND</sequence>
<reference evidence="1" key="1">
    <citation type="journal article" date="2020" name="Nature">
        <title>Giant virus diversity and host interactions through global metagenomics.</title>
        <authorList>
            <person name="Schulz F."/>
            <person name="Roux S."/>
            <person name="Paez-Espino D."/>
            <person name="Jungbluth S."/>
            <person name="Walsh D.A."/>
            <person name="Denef V.J."/>
            <person name="McMahon K.D."/>
            <person name="Konstantinidis K.T."/>
            <person name="Eloe-Fadrosh E.A."/>
            <person name="Kyrpides N.C."/>
            <person name="Woyke T."/>
        </authorList>
    </citation>
    <scope>NUCLEOTIDE SEQUENCE</scope>
    <source>
        <strain evidence="1">GVMAG-M-3300005589-24</strain>
    </source>
</reference>
<proteinExistence type="predicted"/>
<protein>
    <submittedName>
        <fullName evidence="1">Uncharacterized protein</fullName>
    </submittedName>
</protein>
<evidence type="ECO:0000313" key="1">
    <source>
        <dbReference type="EMBL" id="QHT29400.1"/>
    </source>
</evidence>
<accession>A0A6C0EM41</accession>
<dbReference type="AlphaFoldDB" id="A0A6C0EM41"/>